<evidence type="ECO:0000259" key="1">
    <source>
        <dbReference type="Pfam" id="PF00685"/>
    </source>
</evidence>
<dbReference type="SUPFAM" id="SSF52540">
    <property type="entry name" value="P-loop containing nucleoside triphosphate hydrolases"/>
    <property type="match status" value="1"/>
</dbReference>
<dbReference type="Proteomes" id="UP000638648">
    <property type="component" value="Unassembled WGS sequence"/>
</dbReference>
<dbReference type="PANTHER" id="PTHR10704">
    <property type="entry name" value="CARBOHYDRATE SULFOTRANSFERASE"/>
    <property type="match status" value="1"/>
</dbReference>
<dbReference type="EMBL" id="JADBEM010000001">
    <property type="protein sequence ID" value="MBE1611897.1"/>
    <property type="molecule type" value="Genomic_DNA"/>
</dbReference>
<organism evidence="2 3">
    <name type="scientific">Actinopolymorpha pittospori</name>
    <dbReference type="NCBI Taxonomy" id="648752"/>
    <lineage>
        <taxon>Bacteria</taxon>
        <taxon>Bacillati</taxon>
        <taxon>Actinomycetota</taxon>
        <taxon>Actinomycetes</taxon>
        <taxon>Propionibacteriales</taxon>
        <taxon>Actinopolymorphaceae</taxon>
        <taxon>Actinopolymorpha</taxon>
    </lineage>
</organism>
<feature type="domain" description="Sulfotransferase" evidence="1">
    <location>
        <begin position="117"/>
        <end position="243"/>
    </location>
</feature>
<proteinExistence type="predicted"/>
<evidence type="ECO:0000313" key="3">
    <source>
        <dbReference type="Proteomes" id="UP000638648"/>
    </source>
</evidence>
<name>A0A927RD25_9ACTN</name>
<sequence length="307" mass="34066">MSGFRLVYVGGMGRSGSTLIERLLGELPGVCSAGELVHMWQRGLLDGEACGCGTPFEACVFWRDVGREAFGGWSRIGAREVLRLKASVDRMRFVPTLLSRRWSPEFVRRVERYTDLYDRLYGAVARVSGCPVVVDASKHASLAACLRQRYGTGLRVVHVVRDPRAVAYSWGKRVPRPMATSTSVEQEMARYSPGRAALHWTAENATLAVLARQGVPTMRVRYEDFVARPHGCFERIAAFVGHRGDLPIGVDGTARLTGSHAVSGNPWSTSSRVVTVREDTAWRRHLSSRDRALVSALTAPARWRYGY</sequence>
<gene>
    <name evidence="2" type="ORF">HEB94_008745</name>
</gene>
<dbReference type="GO" id="GO:0006044">
    <property type="term" value="P:N-acetylglucosamine metabolic process"/>
    <property type="evidence" value="ECO:0007669"/>
    <property type="project" value="TreeGrafter"/>
</dbReference>
<dbReference type="RefSeq" id="WP_337918336.1">
    <property type="nucleotide sequence ID" value="NZ_BAABJL010000176.1"/>
</dbReference>
<keyword evidence="3" id="KW-1185">Reference proteome</keyword>
<dbReference type="AlphaFoldDB" id="A0A927RD25"/>
<protein>
    <recommendedName>
        <fullName evidence="1">Sulfotransferase domain-containing protein</fullName>
    </recommendedName>
</protein>
<comment type="caution">
    <text evidence="2">The sequence shown here is derived from an EMBL/GenBank/DDBJ whole genome shotgun (WGS) entry which is preliminary data.</text>
</comment>
<dbReference type="GO" id="GO:0006790">
    <property type="term" value="P:sulfur compound metabolic process"/>
    <property type="evidence" value="ECO:0007669"/>
    <property type="project" value="TreeGrafter"/>
</dbReference>
<dbReference type="Pfam" id="PF00685">
    <property type="entry name" value="Sulfotransfer_1"/>
    <property type="match status" value="1"/>
</dbReference>
<dbReference type="Gene3D" id="3.40.50.300">
    <property type="entry name" value="P-loop containing nucleotide triphosphate hydrolases"/>
    <property type="match status" value="1"/>
</dbReference>
<dbReference type="InterPro" id="IPR000863">
    <property type="entry name" value="Sulfotransferase_dom"/>
</dbReference>
<dbReference type="GO" id="GO:0001517">
    <property type="term" value="F:N-acetylglucosamine 6-O-sulfotransferase activity"/>
    <property type="evidence" value="ECO:0007669"/>
    <property type="project" value="TreeGrafter"/>
</dbReference>
<evidence type="ECO:0000313" key="2">
    <source>
        <dbReference type="EMBL" id="MBE1611897.1"/>
    </source>
</evidence>
<dbReference type="InterPro" id="IPR051135">
    <property type="entry name" value="Gal/GlcNAc/GalNAc_ST"/>
</dbReference>
<dbReference type="PANTHER" id="PTHR10704:SF44">
    <property type="entry name" value="LD35051P-RELATED"/>
    <property type="match status" value="1"/>
</dbReference>
<reference evidence="2" key="1">
    <citation type="submission" date="2020-10" db="EMBL/GenBank/DDBJ databases">
        <title>Sequencing the genomes of 1000 actinobacteria strains.</title>
        <authorList>
            <person name="Klenk H.-P."/>
        </authorList>
    </citation>
    <scope>NUCLEOTIDE SEQUENCE</scope>
    <source>
        <strain evidence="2">DSM 45354</strain>
    </source>
</reference>
<accession>A0A927RD25</accession>
<dbReference type="InterPro" id="IPR027417">
    <property type="entry name" value="P-loop_NTPase"/>
</dbReference>